<keyword evidence="2" id="KW-1185">Reference proteome</keyword>
<organism evidence="1 2">
    <name type="scientific">Hypothenemus hampei</name>
    <name type="common">Coffee berry borer</name>
    <dbReference type="NCBI Taxonomy" id="57062"/>
    <lineage>
        <taxon>Eukaryota</taxon>
        <taxon>Metazoa</taxon>
        <taxon>Ecdysozoa</taxon>
        <taxon>Arthropoda</taxon>
        <taxon>Hexapoda</taxon>
        <taxon>Insecta</taxon>
        <taxon>Pterygota</taxon>
        <taxon>Neoptera</taxon>
        <taxon>Endopterygota</taxon>
        <taxon>Coleoptera</taxon>
        <taxon>Polyphaga</taxon>
        <taxon>Cucujiformia</taxon>
        <taxon>Curculionidae</taxon>
        <taxon>Scolytinae</taxon>
        <taxon>Hypothenemus</taxon>
    </lineage>
</organism>
<sequence length="151" mass="15954">MGKADQISDNIAGLSPQSEASKLLEQALMQMDGIISGSGSLTAHSPDYTFAIGPTTIKEAASNLATALQNSTSPPPPDPAVAKVLLLWIQQIKFMKTSQMPFELSCAAGNSNYSGKVNSSPVCGTWVVLYLEHLGLSPSRACYPELSVILK</sequence>
<evidence type="ECO:0000313" key="2">
    <source>
        <dbReference type="Proteomes" id="UP001566132"/>
    </source>
</evidence>
<gene>
    <name evidence="1" type="ORF">ABEB36_013609</name>
</gene>
<dbReference type="Proteomes" id="UP001566132">
    <property type="component" value="Unassembled WGS sequence"/>
</dbReference>
<proteinExistence type="predicted"/>
<dbReference type="EMBL" id="JBDJPC010000011">
    <property type="protein sequence ID" value="KAL1489667.1"/>
    <property type="molecule type" value="Genomic_DNA"/>
</dbReference>
<protein>
    <submittedName>
        <fullName evidence="1">Uncharacterized protein</fullName>
    </submittedName>
</protein>
<comment type="caution">
    <text evidence="1">The sequence shown here is derived from an EMBL/GenBank/DDBJ whole genome shotgun (WGS) entry which is preliminary data.</text>
</comment>
<dbReference type="AlphaFoldDB" id="A0ABD1E4Q1"/>
<accession>A0ABD1E4Q1</accession>
<reference evidence="1 2" key="1">
    <citation type="submission" date="2024-05" db="EMBL/GenBank/DDBJ databases">
        <title>Genetic variation in Jamaican populations of the coffee berry borer (Hypothenemus hampei).</title>
        <authorList>
            <person name="Errbii M."/>
            <person name="Myrie A."/>
        </authorList>
    </citation>
    <scope>NUCLEOTIDE SEQUENCE [LARGE SCALE GENOMIC DNA]</scope>
    <source>
        <strain evidence="1">JA-Hopewell-2020-01-JO</strain>
        <tissue evidence="1">Whole body</tissue>
    </source>
</reference>
<name>A0ABD1E4Q1_HYPHA</name>
<evidence type="ECO:0000313" key="1">
    <source>
        <dbReference type="EMBL" id="KAL1489667.1"/>
    </source>
</evidence>